<evidence type="ECO:0000313" key="2">
    <source>
        <dbReference type="Proteomes" id="UP000276254"/>
    </source>
</evidence>
<dbReference type="PANTHER" id="PTHR42935:SF1">
    <property type="entry name" value="SLR0930 PROTEIN"/>
    <property type="match status" value="1"/>
</dbReference>
<dbReference type="Pfam" id="PF05673">
    <property type="entry name" value="DUF815"/>
    <property type="match status" value="1"/>
</dbReference>
<reference evidence="1 2" key="1">
    <citation type="submission" date="2018-09" db="EMBL/GenBank/DDBJ databases">
        <title>Sphingomonas peninsula sp. nov., isolated from fildes peninsula, Antarctic soil.</title>
        <authorList>
            <person name="Yingchao G."/>
        </authorList>
    </citation>
    <scope>NUCLEOTIDE SEQUENCE [LARGE SCALE GENOMIC DNA]</scope>
    <source>
        <strain evidence="1 2">YZ-8</strain>
    </source>
</reference>
<protein>
    <submittedName>
        <fullName evidence="1">DUF815 domain-containing protein</fullName>
    </submittedName>
</protein>
<dbReference type="EMBL" id="CP032829">
    <property type="protein sequence ID" value="AYJ86924.1"/>
    <property type="molecule type" value="Genomic_DNA"/>
</dbReference>
<dbReference type="SUPFAM" id="SSF52540">
    <property type="entry name" value="P-loop containing nucleoside triphosphate hydrolases"/>
    <property type="match status" value="1"/>
</dbReference>
<dbReference type="Proteomes" id="UP000276254">
    <property type="component" value="Chromosome"/>
</dbReference>
<dbReference type="KEGG" id="spha:D3Y57_14470"/>
<dbReference type="RefSeq" id="WP_121153701.1">
    <property type="nucleotide sequence ID" value="NZ_CP032829.1"/>
</dbReference>
<dbReference type="InterPro" id="IPR008533">
    <property type="entry name" value="DUF815"/>
</dbReference>
<accession>A0A494THJ1</accession>
<gene>
    <name evidence="1" type="ORF">D3Y57_14470</name>
</gene>
<dbReference type="InterPro" id="IPR027417">
    <property type="entry name" value="P-loop_NTPase"/>
</dbReference>
<name>A0A494THJ1_SPHPE</name>
<evidence type="ECO:0000313" key="1">
    <source>
        <dbReference type="EMBL" id="AYJ86924.1"/>
    </source>
</evidence>
<dbReference type="Gene3D" id="3.40.50.300">
    <property type="entry name" value="P-loop containing nucleotide triphosphate hydrolases"/>
    <property type="match status" value="1"/>
</dbReference>
<dbReference type="PANTHER" id="PTHR42935">
    <property type="entry name" value="SLR0930 PROTEIN"/>
    <property type="match status" value="1"/>
</dbReference>
<sequence length="278" mass="29615">MENTLRRIADALERLAPVPPVAPPVDQAAYVWQHGGLTVAHFAPIAIDLLTGIDDQKTTLVGNTRRHAAGHAAHDALLWGSRGAGKSALVKSSIGTVRAEGTDIALVEIAAGDIATMPDLFTILGQWSRPVIVFLDDLGFDASEGGGGVAAARALRSVLDGGSAARPTNVRLYVTSNRRHIVARDMAEQDSAINVRDVVDDRMALADRFGLSVGFHVCDQATWLAMVDGYARKLGLTFDPQDAVSFATQRGARSGRIAWHYVTELAGRAGRSLSNDKD</sequence>
<keyword evidence="2" id="KW-1185">Reference proteome</keyword>
<organism evidence="1 2">
    <name type="scientific">Sphingomonas paeninsulae</name>
    <dbReference type="NCBI Taxonomy" id="2319844"/>
    <lineage>
        <taxon>Bacteria</taxon>
        <taxon>Pseudomonadati</taxon>
        <taxon>Pseudomonadota</taxon>
        <taxon>Alphaproteobacteria</taxon>
        <taxon>Sphingomonadales</taxon>
        <taxon>Sphingomonadaceae</taxon>
        <taxon>Sphingomonas</taxon>
    </lineage>
</organism>
<dbReference type="AlphaFoldDB" id="A0A494THJ1"/>
<proteinExistence type="predicted"/>
<dbReference type="OrthoDB" id="9812140at2"/>